<organism evidence="1 2">
    <name type="scientific">Arcobacter roscoffensis</name>
    <dbReference type="NCBI Taxonomy" id="2961520"/>
    <lineage>
        <taxon>Bacteria</taxon>
        <taxon>Pseudomonadati</taxon>
        <taxon>Campylobacterota</taxon>
        <taxon>Epsilonproteobacteria</taxon>
        <taxon>Campylobacterales</taxon>
        <taxon>Arcobacteraceae</taxon>
        <taxon>Arcobacter</taxon>
    </lineage>
</organism>
<dbReference type="RefSeq" id="WP_254575629.1">
    <property type="nucleotide sequence ID" value="NZ_CP100595.1"/>
</dbReference>
<sequence>MKRREFIKFTSIGIIALNSSTVFAKVFTKESLVILDEVYEVLFPKTLKMPSSKEFGALNFLVKNIAHKSFDNSDKTFIIQGLKDFSSSFPNFMYLGKNEKKILIQEMSNTNDYAQSWLSKLVYYGIEAMLGDPMYGGNKKQIGWNSVKHKAGYPRPKLKYGQKI</sequence>
<accession>A0ABY5E322</accession>
<gene>
    <name evidence="1" type="ORF">NJU99_09225</name>
</gene>
<name>A0ABY5E322_9BACT</name>
<dbReference type="EMBL" id="CP100595">
    <property type="protein sequence ID" value="UTJ05448.1"/>
    <property type="molecule type" value="Genomic_DNA"/>
</dbReference>
<evidence type="ECO:0000313" key="2">
    <source>
        <dbReference type="Proteomes" id="UP001060012"/>
    </source>
</evidence>
<keyword evidence="2" id="KW-1185">Reference proteome</keyword>
<proteinExistence type="predicted"/>
<reference evidence="1" key="1">
    <citation type="submission" date="2022-07" db="EMBL/GenBank/DDBJ databases">
        <title>Arcobacter roscoffensis sp. nov., a marine bacterium isolated from coastal seawater collected from Roscoff, France.</title>
        <authorList>
            <person name="Pascual J."/>
            <person name="Lepeaux C."/>
            <person name="Methner A."/>
            <person name="Overmann J."/>
        </authorList>
    </citation>
    <scope>NUCLEOTIDE SEQUENCE</scope>
    <source>
        <strain evidence="1">ARW1-2F2</strain>
    </source>
</reference>
<dbReference type="InterPro" id="IPR027056">
    <property type="entry name" value="Gluconate_2DH_su3"/>
</dbReference>
<evidence type="ECO:0000313" key="1">
    <source>
        <dbReference type="EMBL" id="UTJ05448.1"/>
    </source>
</evidence>
<dbReference type="Pfam" id="PF13618">
    <property type="entry name" value="Gluconate_2-dh3"/>
    <property type="match status" value="1"/>
</dbReference>
<protein>
    <submittedName>
        <fullName evidence="1">Gluconate 2-dehydrogenase subunit 3 family protein</fullName>
    </submittedName>
</protein>
<dbReference type="Proteomes" id="UP001060012">
    <property type="component" value="Chromosome"/>
</dbReference>